<comment type="similarity">
    <text evidence="3">Belongs to the major facilitator superfamily. FHS transporter (TC 2.A.1.7) family.</text>
</comment>
<evidence type="ECO:0000256" key="12">
    <source>
        <dbReference type="SAM" id="Phobius"/>
    </source>
</evidence>
<dbReference type="Pfam" id="PF07690">
    <property type="entry name" value="MFS_1"/>
    <property type="match status" value="1"/>
</dbReference>
<dbReference type="PANTHER" id="PTHR43702:SF3">
    <property type="entry name" value="PROTEIN TSGA"/>
    <property type="match status" value="1"/>
</dbReference>
<evidence type="ECO:0000256" key="7">
    <source>
        <dbReference type="ARBA" id="ARBA00022597"/>
    </source>
</evidence>
<evidence type="ECO:0000256" key="2">
    <source>
        <dbReference type="ARBA" id="ARBA00004429"/>
    </source>
</evidence>
<dbReference type="RefSeq" id="WP_044838988.1">
    <property type="nucleotide sequence ID" value="NZ_CP059733.1"/>
</dbReference>
<dbReference type="SUPFAM" id="SSF103473">
    <property type="entry name" value="MFS general substrate transporter"/>
    <property type="match status" value="1"/>
</dbReference>
<feature type="transmembrane region" description="Helical" evidence="12">
    <location>
        <begin position="97"/>
        <end position="115"/>
    </location>
</feature>
<evidence type="ECO:0000313" key="13">
    <source>
        <dbReference type="EMBL" id="WDE06274.1"/>
    </source>
</evidence>
<gene>
    <name evidence="13" type="ORF">SG34_004945</name>
</gene>
<keyword evidence="10 12" id="KW-0472">Membrane</keyword>
<keyword evidence="7" id="KW-0762">Sugar transport</keyword>
<keyword evidence="8 12" id="KW-0812">Transmembrane</keyword>
<evidence type="ECO:0000256" key="4">
    <source>
        <dbReference type="ARBA" id="ARBA00022448"/>
    </source>
</evidence>
<evidence type="ECO:0000256" key="8">
    <source>
        <dbReference type="ARBA" id="ARBA00022692"/>
    </source>
</evidence>
<feature type="transmembrane region" description="Helical" evidence="12">
    <location>
        <begin position="65"/>
        <end position="85"/>
    </location>
</feature>
<feature type="transmembrane region" description="Helical" evidence="12">
    <location>
        <begin position="253"/>
        <end position="279"/>
    </location>
</feature>
<feature type="transmembrane region" description="Helical" evidence="12">
    <location>
        <begin position="291"/>
        <end position="309"/>
    </location>
</feature>
<evidence type="ECO:0000256" key="1">
    <source>
        <dbReference type="ARBA" id="ARBA00003321"/>
    </source>
</evidence>
<dbReference type="AlphaFoldDB" id="A0AAE9Z576"/>
<dbReference type="GO" id="GO:1904659">
    <property type="term" value="P:D-glucose transmembrane transport"/>
    <property type="evidence" value="ECO:0007669"/>
    <property type="project" value="InterPro"/>
</dbReference>
<evidence type="ECO:0000256" key="6">
    <source>
        <dbReference type="ARBA" id="ARBA00022519"/>
    </source>
</evidence>
<reference evidence="13 14" key="1">
    <citation type="journal article" date="2015" name="Genome Announc.">
        <title>Draft Genome Sequences of Marine Isolates of Thalassomonas viridans and Thalassomonas actiniarum.</title>
        <authorList>
            <person name="Olonade I."/>
            <person name="van Zyl L.J."/>
            <person name="Trindade M."/>
        </authorList>
    </citation>
    <scope>NUCLEOTIDE SEQUENCE [LARGE SCALE GENOMIC DNA]</scope>
    <source>
        <strain evidence="13 14">XOM25</strain>
    </source>
</reference>
<keyword evidence="14" id="KW-1185">Reference proteome</keyword>
<keyword evidence="9 12" id="KW-1133">Transmembrane helix</keyword>
<evidence type="ECO:0000313" key="14">
    <source>
        <dbReference type="Proteomes" id="UP000032352"/>
    </source>
</evidence>
<feature type="transmembrane region" description="Helical" evidence="12">
    <location>
        <begin position="167"/>
        <end position="189"/>
    </location>
</feature>
<feature type="transmembrane region" description="Helical" evidence="12">
    <location>
        <begin position="27"/>
        <end position="45"/>
    </location>
</feature>
<feature type="transmembrane region" description="Helical" evidence="12">
    <location>
        <begin position="121"/>
        <end position="146"/>
    </location>
</feature>
<proteinExistence type="inferred from homology"/>
<feature type="transmembrane region" description="Helical" evidence="12">
    <location>
        <begin position="379"/>
        <end position="398"/>
    </location>
</feature>
<dbReference type="GO" id="GO:0005354">
    <property type="term" value="F:galactose transmembrane transporter activity"/>
    <property type="evidence" value="ECO:0007669"/>
    <property type="project" value="InterPro"/>
</dbReference>
<dbReference type="InterPro" id="IPR011701">
    <property type="entry name" value="MFS"/>
</dbReference>
<name>A0AAE9Z576_9GAMM</name>
<dbReference type="Gene3D" id="1.20.1250.20">
    <property type="entry name" value="MFS general substrate transporter like domains"/>
    <property type="match status" value="2"/>
</dbReference>
<evidence type="ECO:0000256" key="3">
    <source>
        <dbReference type="ARBA" id="ARBA00009120"/>
    </source>
</evidence>
<keyword evidence="6" id="KW-0997">Cell inner membrane</keyword>
<reference evidence="13 14" key="2">
    <citation type="journal article" date="2022" name="Mar. Drugs">
        <title>Bioassay-Guided Fractionation Leads to the Detection of Cholic Acid Generated by the Rare Thalassomonas sp.</title>
        <authorList>
            <person name="Pheiffer F."/>
            <person name="Schneider Y.K."/>
            <person name="Hansen E.H."/>
            <person name="Andersen J.H."/>
            <person name="Isaksson J."/>
            <person name="Busche T."/>
            <person name="R C."/>
            <person name="Kalinowski J."/>
            <person name="Zyl L.V."/>
            <person name="Trindade M."/>
        </authorList>
    </citation>
    <scope>NUCLEOTIDE SEQUENCE [LARGE SCALE GENOMIC DNA]</scope>
    <source>
        <strain evidence="13 14">XOM25</strain>
    </source>
</reference>
<sequence length="436" mass="46075">MAGTFSPGEAKLDGNTPNQGQTDQNTGYTFALVSLTSLFFIWGFLTSLNDILIPHLKNVFSLSYTQAMLIQFCFFGAYFIVSLPAGRLVRLIGYQKGIVTGLIIAGVGCLAFYPAASLASYPVFLGALFIMASGITILQVSANPYVTALGSSETASGRLTMTQAFNSLGTTVAPLFGAVLILTAATTGLEQLSEAQFKAQEAQAVQTPYLMLAFSLLLLAFVFSRLKLPVIASHQQEAAQDKNRPGIWSHRHLMLGAVAIFVYVGAEVSIGSFLINFLGEDNIAGMEEAEAAALIAYYWGGAMVGRFIGAIIMQKVPAGKLLAVNALLATAMVAVAMTLTGNIAMYAILLVGLFNSIMFPTIFSLALTGLKHHTSQGSGILCLAIVGGAIVPLFQGMLADSIGIQLSFILPLLCYLYIGYYGLAGSKPKPGVPAKS</sequence>
<dbReference type="InterPro" id="IPR050375">
    <property type="entry name" value="MFS_TsgA-like"/>
</dbReference>
<feature type="transmembrane region" description="Helical" evidence="12">
    <location>
        <begin position="404"/>
        <end position="423"/>
    </location>
</feature>
<organism evidence="13 14">
    <name type="scientific">Thalassomonas viridans</name>
    <dbReference type="NCBI Taxonomy" id="137584"/>
    <lineage>
        <taxon>Bacteria</taxon>
        <taxon>Pseudomonadati</taxon>
        <taxon>Pseudomonadota</taxon>
        <taxon>Gammaproteobacteria</taxon>
        <taxon>Alteromonadales</taxon>
        <taxon>Colwelliaceae</taxon>
        <taxon>Thalassomonas</taxon>
    </lineage>
</organism>
<evidence type="ECO:0000256" key="11">
    <source>
        <dbReference type="SAM" id="MobiDB-lite"/>
    </source>
</evidence>
<dbReference type="GO" id="GO:0055056">
    <property type="term" value="F:D-glucose transmembrane transporter activity"/>
    <property type="evidence" value="ECO:0007669"/>
    <property type="project" value="InterPro"/>
</dbReference>
<evidence type="ECO:0000256" key="9">
    <source>
        <dbReference type="ARBA" id="ARBA00022989"/>
    </source>
</evidence>
<feature type="transmembrane region" description="Helical" evidence="12">
    <location>
        <begin position="321"/>
        <end position="339"/>
    </location>
</feature>
<feature type="region of interest" description="Disordered" evidence="11">
    <location>
        <begin position="1"/>
        <end position="21"/>
    </location>
</feature>
<feature type="transmembrane region" description="Helical" evidence="12">
    <location>
        <begin position="209"/>
        <end position="232"/>
    </location>
</feature>
<dbReference type="GO" id="GO:0005886">
    <property type="term" value="C:plasma membrane"/>
    <property type="evidence" value="ECO:0007669"/>
    <property type="project" value="UniProtKB-SubCell"/>
</dbReference>
<dbReference type="NCBIfam" id="TIGR01272">
    <property type="entry name" value="gluP"/>
    <property type="match status" value="1"/>
</dbReference>
<protein>
    <submittedName>
        <fullName evidence="13">Sugar MFS transporter</fullName>
    </submittedName>
</protein>
<feature type="transmembrane region" description="Helical" evidence="12">
    <location>
        <begin position="345"/>
        <end position="367"/>
    </location>
</feature>
<evidence type="ECO:0000256" key="5">
    <source>
        <dbReference type="ARBA" id="ARBA00022475"/>
    </source>
</evidence>
<comment type="subcellular location">
    <subcellularLocation>
        <location evidence="2">Cell inner membrane</location>
        <topology evidence="2">Multi-pass membrane protein</topology>
    </subcellularLocation>
</comment>
<dbReference type="CDD" id="cd17394">
    <property type="entry name" value="MFS_FucP_like"/>
    <property type="match status" value="1"/>
</dbReference>
<dbReference type="EMBL" id="CP059733">
    <property type="protein sequence ID" value="WDE06274.1"/>
    <property type="molecule type" value="Genomic_DNA"/>
</dbReference>
<dbReference type="Proteomes" id="UP000032352">
    <property type="component" value="Chromosome"/>
</dbReference>
<dbReference type="InterPro" id="IPR005964">
    <property type="entry name" value="Glc/Gal_transptr_bac"/>
</dbReference>
<keyword evidence="4" id="KW-0813">Transport</keyword>
<comment type="function">
    <text evidence="1">Intake of glucose and galactose.</text>
</comment>
<accession>A0AAE9Z576</accession>
<dbReference type="InterPro" id="IPR036259">
    <property type="entry name" value="MFS_trans_sf"/>
</dbReference>
<evidence type="ECO:0000256" key="10">
    <source>
        <dbReference type="ARBA" id="ARBA00023136"/>
    </source>
</evidence>
<keyword evidence="5" id="KW-1003">Cell membrane</keyword>
<dbReference type="PANTHER" id="PTHR43702">
    <property type="entry name" value="L-FUCOSE-PROTON SYMPORTER"/>
    <property type="match status" value="1"/>
</dbReference>
<dbReference type="KEGG" id="tvd:SG34_004945"/>